<keyword evidence="3" id="KW-1185">Reference proteome</keyword>
<feature type="compositionally biased region" description="Low complexity" evidence="1">
    <location>
        <begin position="187"/>
        <end position="208"/>
    </location>
</feature>
<dbReference type="AlphaFoldDB" id="A0A9J6DLI6"/>
<feature type="region of interest" description="Disordered" evidence="1">
    <location>
        <begin position="140"/>
        <end position="209"/>
    </location>
</feature>
<dbReference type="EMBL" id="JABSTU010000008">
    <property type="protein sequence ID" value="KAH8022728.1"/>
    <property type="molecule type" value="Genomic_DNA"/>
</dbReference>
<sequence length="282" mass="31398">MFTTTARNTDATFTDLANKFAQSALHLDIGQTYVQPRRNADDKHVELRNQRWSKAVQLNAFTATIPPSYAPQMSCERTETNKQALRQESAGGECVSTTTYITTQGTPAQVQNAAQPIEEQTKVSGQGLGILKQHARNRIQNQHHHPGTDPPQKTEPRVRRDQNRHEPRSQRPLDRRLRLKASWAAGPPSLKSSLPNSSHQPSSHNHLNVPLTSNAVTERALKMGAPPNSGDNARKRRREVKRKKKKTNIQGSSGRALLPSEAWLRRRTSSPHNGGRASAGKF</sequence>
<evidence type="ECO:0000256" key="1">
    <source>
        <dbReference type="SAM" id="MobiDB-lite"/>
    </source>
</evidence>
<reference evidence="2" key="2">
    <citation type="submission" date="2021-09" db="EMBL/GenBank/DDBJ databases">
        <authorList>
            <person name="Jia N."/>
            <person name="Wang J."/>
            <person name="Shi W."/>
            <person name="Du L."/>
            <person name="Sun Y."/>
            <person name="Zhan W."/>
            <person name="Jiang J."/>
            <person name="Wang Q."/>
            <person name="Zhang B."/>
            <person name="Ji P."/>
            <person name="Sakyi L.B."/>
            <person name="Cui X."/>
            <person name="Yuan T."/>
            <person name="Jiang B."/>
            <person name="Yang W."/>
            <person name="Lam T.T.-Y."/>
            <person name="Chang Q."/>
            <person name="Ding S."/>
            <person name="Wang X."/>
            <person name="Zhu J."/>
            <person name="Ruan X."/>
            <person name="Zhao L."/>
            <person name="Wei J."/>
            <person name="Que T."/>
            <person name="Du C."/>
            <person name="Cheng J."/>
            <person name="Dai P."/>
            <person name="Han X."/>
            <person name="Huang E."/>
            <person name="Gao Y."/>
            <person name="Liu J."/>
            <person name="Shao H."/>
            <person name="Ye R."/>
            <person name="Li L."/>
            <person name="Wei W."/>
            <person name="Wang X."/>
            <person name="Wang C."/>
            <person name="Huo Q."/>
            <person name="Li W."/>
            <person name="Guo W."/>
            <person name="Chen H."/>
            <person name="Chen S."/>
            <person name="Zhou L."/>
            <person name="Zhou L."/>
            <person name="Ni X."/>
            <person name="Tian J."/>
            <person name="Zhou Y."/>
            <person name="Sheng Y."/>
            <person name="Liu T."/>
            <person name="Pan Y."/>
            <person name="Xia L."/>
            <person name="Li J."/>
            <person name="Zhao F."/>
            <person name="Cao W."/>
        </authorList>
    </citation>
    <scope>NUCLEOTIDE SEQUENCE</scope>
    <source>
        <strain evidence="2">Rmic-2018</strain>
        <tissue evidence="2">Larvae</tissue>
    </source>
</reference>
<name>A0A9J6DLI6_RHIMP</name>
<gene>
    <name evidence="2" type="ORF">HPB51_002762</name>
</gene>
<feature type="compositionally biased region" description="Basic residues" evidence="1">
    <location>
        <begin position="234"/>
        <end position="247"/>
    </location>
</feature>
<accession>A0A9J6DLI6</accession>
<organism evidence="2 3">
    <name type="scientific">Rhipicephalus microplus</name>
    <name type="common">Cattle tick</name>
    <name type="synonym">Boophilus microplus</name>
    <dbReference type="NCBI Taxonomy" id="6941"/>
    <lineage>
        <taxon>Eukaryota</taxon>
        <taxon>Metazoa</taxon>
        <taxon>Ecdysozoa</taxon>
        <taxon>Arthropoda</taxon>
        <taxon>Chelicerata</taxon>
        <taxon>Arachnida</taxon>
        <taxon>Acari</taxon>
        <taxon>Parasitiformes</taxon>
        <taxon>Ixodida</taxon>
        <taxon>Ixodoidea</taxon>
        <taxon>Ixodidae</taxon>
        <taxon>Rhipicephalinae</taxon>
        <taxon>Rhipicephalus</taxon>
        <taxon>Boophilus</taxon>
    </lineage>
</organism>
<evidence type="ECO:0000313" key="3">
    <source>
        <dbReference type="Proteomes" id="UP000821866"/>
    </source>
</evidence>
<comment type="caution">
    <text evidence="2">The sequence shown here is derived from an EMBL/GenBank/DDBJ whole genome shotgun (WGS) entry which is preliminary data.</text>
</comment>
<dbReference type="Proteomes" id="UP000821866">
    <property type="component" value="Chromosome 6"/>
</dbReference>
<proteinExistence type="predicted"/>
<feature type="region of interest" description="Disordered" evidence="1">
    <location>
        <begin position="222"/>
        <end position="282"/>
    </location>
</feature>
<evidence type="ECO:0000313" key="2">
    <source>
        <dbReference type="EMBL" id="KAH8022728.1"/>
    </source>
</evidence>
<protein>
    <submittedName>
        <fullName evidence="2">Uncharacterized protein</fullName>
    </submittedName>
</protein>
<reference evidence="2" key="1">
    <citation type="journal article" date="2020" name="Cell">
        <title>Large-Scale Comparative Analyses of Tick Genomes Elucidate Their Genetic Diversity and Vector Capacities.</title>
        <authorList>
            <consortium name="Tick Genome and Microbiome Consortium (TIGMIC)"/>
            <person name="Jia N."/>
            <person name="Wang J."/>
            <person name="Shi W."/>
            <person name="Du L."/>
            <person name="Sun Y."/>
            <person name="Zhan W."/>
            <person name="Jiang J.F."/>
            <person name="Wang Q."/>
            <person name="Zhang B."/>
            <person name="Ji P."/>
            <person name="Bell-Sakyi L."/>
            <person name="Cui X.M."/>
            <person name="Yuan T.T."/>
            <person name="Jiang B.G."/>
            <person name="Yang W.F."/>
            <person name="Lam T.T."/>
            <person name="Chang Q.C."/>
            <person name="Ding S.J."/>
            <person name="Wang X.J."/>
            <person name="Zhu J.G."/>
            <person name="Ruan X.D."/>
            <person name="Zhao L."/>
            <person name="Wei J.T."/>
            <person name="Ye R.Z."/>
            <person name="Que T.C."/>
            <person name="Du C.H."/>
            <person name="Zhou Y.H."/>
            <person name="Cheng J.X."/>
            <person name="Dai P.F."/>
            <person name="Guo W.B."/>
            <person name="Han X.H."/>
            <person name="Huang E.J."/>
            <person name="Li L.F."/>
            <person name="Wei W."/>
            <person name="Gao Y.C."/>
            <person name="Liu J.Z."/>
            <person name="Shao H.Z."/>
            <person name="Wang X."/>
            <person name="Wang C.C."/>
            <person name="Yang T.C."/>
            <person name="Huo Q.B."/>
            <person name="Li W."/>
            <person name="Chen H.Y."/>
            <person name="Chen S.E."/>
            <person name="Zhou L.G."/>
            <person name="Ni X.B."/>
            <person name="Tian J.H."/>
            <person name="Sheng Y."/>
            <person name="Liu T."/>
            <person name="Pan Y.S."/>
            <person name="Xia L.Y."/>
            <person name="Li J."/>
            <person name="Zhao F."/>
            <person name="Cao W.C."/>
        </authorList>
    </citation>
    <scope>NUCLEOTIDE SEQUENCE</scope>
    <source>
        <strain evidence="2">Rmic-2018</strain>
    </source>
</reference>
<feature type="compositionally biased region" description="Basic and acidic residues" evidence="1">
    <location>
        <begin position="152"/>
        <end position="176"/>
    </location>
</feature>